<keyword evidence="3" id="KW-1185">Reference proteome</keyword>
<reference evidence="3" key="1">
    <citation type="submission" date="2015-10" db="EMBL/GenBank/DDBJ databases">
        <authorList>
            <person name="Luecker S."/>
            <person name="Luecker S."/>
        </authorList>
    </citation>
    <scope>NUCLEOTIDE SEQUENCE [LARGE SCALE GENOMIC DNA]</scope>
</reference>
<evidence type="ECO:0000313" key="2">
    <source>
        <dbReference type="EMBL" id="CUS38420.1"/>
    </source>
</evidence>
<feature type="transmembrane region" description="Helical" evidence="1">
    <location>
        <begin position="185"/>
        <end position="205"/>
    </location>
</feature>
<dbReference type="EMBL" id="CZPZ01000032">
    <property type="protein sequence ID" value="CUS38420.1"/>
    <property type="molecule type" value="Genomic_DNA"/>
</dbReference>
<keyword evidence="1" id="KW-0812">Transmembrane</keyword>
<name>A0A0S4LQV8_9BACT</name>
<dbReference type="AlphaFoldDB" id="A0A0S4LQV8"/>
<sequence length="278" mass="30700">MRCRYLKPAVVLVFAHLQRLMLLLVLPLSCLAIDGAQAETVVRVVETWPPGNYVTLGRNEYFYLRLAYETDKPIHIWARPYINGKQVNAGTNTSPSYSGTGETFAWFFFDSKGGAVDEVRIMAGDGSTSNTSVVAVWRGDIVRDSEAGERQPQPAWIAEMSARAKAAQDETYRARMKEPVSASDIALVTGFVLVAFATGLLGFVLPGWAVWRWHGAWRMAAAGPAAMMAFVILRIVVDGFRDPTSHNLLPFEILLAGSASTVMMIVLYLAHKFFVGRH</sequence>
<organism evidence="2 3">
    <name type="scientific">Candidatus Nitrospira nitrificans</name>
    <dbReference type="NCBI Taxonomy" id="1742973"/>
    <lineage>
        <taxon>Bacteria</taxon>
        <taxon>Pseudomonadati</taxon>
        <taxon>Nitrospirota</taxon>
        <taxon>Nitrospiria</taxon>
        <taxon>Nitrospirales</taxon>
        <taxon>Nitrospiraceae</taxon>
        <taxon>Nitrospira</taxon>
    </lineage>
</organism>
<feature type="transmembrane region" description="Helical" evidence="1">
    <location>
        <begin position="217"/>
        <end position="237"/>
    </location>
</feature>
<protein>
    <submittedName>
        <fullName evidence="2">Uncharacterized protein</fullName>
    </submittedName>
</protein>
<keyword evidence="1" id="KW-1133">Transmembrane helix</keyword>
<dbReference type="Proteomes" id="UP000198736">
    <property type="component" value="Unassembled WGS sequence"/>
</dbReference>
<gene>
    <name evidence="2" type="ORF">COMA2_50078</name>
</gene>
<evidence type="ECO:0000256" key="1">
    <source>
        <dbReference type="SAM" id="Phobius"/>
    </source>
</evidence>
<feature type="transmembrane region" description="Helical" evidence="1">
    <location>
        <begin position="249"/>
        <end position="270"/>
    </location>
</feature>
<keyword evidence="1" id="KW-0472">Membrane</keyword>
<dbReference type="OrthoDB" id="5956726at2"/>
<proteinExistence type="predicted"/>
<dbReference type="RefSeq" id="WP_090900382.1">
    <property type="nucleotide sequence ID" value="NZ_CZPZ01000032.1"/>
</dbReference>
<evidence type="ECO:0000313" key="3">
    <source>
        <dbReference type="Proteomes" id="UP000198736"/>
    </source>
</evidence>
<accession>A0A0S4LQV8</accession>